<reference evidence="2 3" key="1">
    <citation type="submission" date="2013-07" db="EMBL/GenBank/DDBJ databases">
        <title>The Genome Sequence of Cryptococcus heveanensis BCC8398.</title>
        <authorList>
            <consortium name="The Broad Institute Genome Sequencing Platform"/>
            <person name="Cuomo C."/>
            <person name="Litvintseva A."/>
            <person name="Chen Y."/>
            <person name="Heitman J."/>
            <person name="Sun S."/>
            <person name="Springer D."/>
            <person name="Dromer F."/>
            <person name="Young S.K."/>
            <person name="Zeng Q."/>
            <person name="Gargeya S."/>
            <person name="Fitzgerald M."/>
            <person name="Abouelleil A."/>
            <person name="Alvarado L."/>
            <person name="Berlin A.M."/>
            <person name="Chapman S.B."/>
            <person name="Dewar J."/>
            <person name="Goldberg J."/>
            <person name="Griggs A."/>
            <person name="Gujja S."/>
            <person name="Hansen M."/>
            <person name="Howarth C."/>
            <person name="Imamovic A."/>
            <person name="Larimer J."/>
            <person name="McCowan C."/>
            <person name="Murphy C."/>
            <person name="Pearson M."/>
            <person name="Priest M."/>
            <person name="Roberts A."/>
            <person name="Saif S."/>
            <person name="Shea T."/>
            <person name="Sykes S."/>
            <person name="Wortman J."/>
            <person name="Nusbaum C."/>
            <person name="Birren B."/>
        </authorList>
    </citation>
    <scope>NUCLEOTIDE SEQUENCE [LARGE SCALE GENOMIC DNA]</scope>
    <source>
        <strain evidence="2 3">BCC8398</strain>
    </source>
</reference>
<dbReference type="Proteomes" id="UP000092666">
    <property type="component" value="Unassembled WGS sequence"/>
</dbReference>
<evidence type="ECO:0000313" key="3">
    <source>
        <dbReference type="Proteomes" id="UP000092666"/>
    </source>
</evidence>
<feature type="region of interest" description="Disordered" evidence="1">
    <location>
        <begin position="868"/>
        <end position="895"/>
    </location>
</feature>
<feature type="compositionally biased region" description="Basic and acidic residues" evidence="1">
    <location>
        <begin position="70"/>
        <end position="81"/>
    </location>
</feature>
<keyword evidence="3" id="KW-1185">Reference proteome</keyword>
<evidence type="ECO:0000256" key="1">
    <source>
        <dbReference type="SAM" id="MobiDB-lite"/>
    </source>
</evidence>
<feature type="region of interest" description="Disordered" evidence="1">
    <location>
        <begin position="716"/>
        <end position="833"/>
    </location>
</feature>
<feature type="compositionally biased region" description="Polar residues" evidence="1">
    <location>
        <begin position="814"/>
        <end position="823"/>
    </location>
</feature>
<gene>
    <name evidence="2" type="ORF">I316_06731</name>
</gene>
<feature type="compositionally biased region" description="Pro residues" evidence="1">
    <location>
        <begin position="17"/>
        <end position="28"/>
    </location>
</feature>
<feature type="compositionally biased region" description="Polar residues" evidence="1">
    <location>
        <begin position="934"/>
        <end position="949"/>
    </location>
</feature>
<feature type="compositionally biased region" description="Low complexity" evidence="1">
    <location>
        <begin position="1097"/>
        <end position="1107"/>
    </location>
</feature>
<feature type="compositionally biased region" description="Basic and acidic residues" evidence="1">
    <location>
        <begin position="755"/>
        <end position="768"/>
    </location>
</feature>
<organism evidence="2 3">
    <name type="scientific">Kwoniella heveanensis BCC8398</name>
    <dbReference type="NCBI Taxonomy" id="1296120"/>
    <lineage>
        <taxon>Eukaryota</taxon>
        <taxon>Fungi</taxon>
        <taxon>Dikarya</taxon>
        <taxon>Basidiomycota</taxon>
        <taxon>Agaricomycotina</taxon>
        <taxon>Tremellomycetes</taxon>
        <taxon>Tremellales</taxon>
        <taxon>Cryptococcaceae</taxon>
        <taxon>Kwoniella</taxon>
    </lineage>
</organism>
<feature type="region of interest" description="Disordered" evidence="1">
    <location>
        <begin position="908"/>
        <end position="949"/>
    </location>
</feature>
<name>A0A1B9GKA0_9TREE</name>
<feature type="compositionally biased region" description="Polar residues" evidence="1">
    <location>
        <begin position="401"/>
        <end position="413"/>
    </location>
</feature>
<accession>A0A1B9GKA0</accession>
<feature type="compositionally biased region" description="Low complexity" evidence="1">
    <location>
        <begin position="1"/>
        <end position="16"/>
    </location>
</feature>
<protein>
    <submittedName>
        <fullName evidence="2">Uncharacterized protein</fullName>
    </submittedName>
</protein>
<feature type="compositionally biased region" description="Polar residues" evidence="1">
    <location>
        <begin position="266"/>
        <end position="279"/>
    </location>
</feature>
<feature type="region of interest" description="Disordered" evidence="1">
    <location>
        <begin position="1"/>
        <end position="81"/>
    </location>
</feature>
<feature type="compositionally biased region" description="Polar residues" evidence="1">
    <location>
        <begin position="129"/>
        <end position="141"/>
    </location>
</feature>
<proteinExistence type="predicted"/>
<feature type="compositionally biased region" description="Low complexity" evidence="1">
    <location>
        <begin position="1142"/>
        <end position="1154"/>
    </location>
</feature>
<feature type="compositionally biased region" description="Low complexity" evidence="1">
    <location>
        <begin position="33"/>
        <end position="61"/>
    </location>
</feature>
<feature type="region of interest" description="Disordered" evidence="1">
    <location>
        <begin position="99"/>
        <end position="435"/>
    </location>
</feature>
<feature type="compositionally biased region" description="Low complexity" evidence="1">
    <location>
        <begin position="1117"/>
        <end position="1126"/>
    </location>
</feature>
<feature type="region of interest" description="Disordered" evidence="1">
    <location>
        <begin position="1189"/>
        <end position="1228"/>
    </location>
</feature>
<dbReference type="OrthoDB" id="2564619at2759"/>
<dbReference type="EMBL" id="KV700133">
    <property type="protein sequence ID" value="OCF31532.1"/>
    <property type="molecule type" value="Genomic_DNA"/>
</dbReference>
<feature type="compositionally biased region" description="Basic and acidic residues" evidence="1">
    <location>
        <begin position="163"/>
        <end position="175"/>
    </location>
</feature>
<feature type="compositionally biased region" description="Polar residues" evidence="1">
    <location>
        <begin position="308"/>
        <end position="320"/>
    </location>
</feature>
<feature type="region of interest" description="Disordered" evidence="1">
    <location>
        <begin position="1078"/>
        <end position="1159"/>
    </location>
</feature>
<evidence type="ECO:0000313" key="2">
    <source>
        <dbReference type="EMBL" id="OCF31532.1"/>
    </source>
</evidence>
<sequence>MLRSASPSRSSPSASPSTPPRPSQPLPAPITASSSNQSSSPSSSPLHLTVNQTLQQNQTLTPDSVSSCTTEEKDVRSAYIAERSDPEVVNVTDIAITPRKLEDTMTGSGAGVRGKVISPPLSPEKASALRQQQATSPTTASLPKADLRNPSKRSPGAVSVSKTTDRNVFSREHVLAARSTPVSSSALIQEEASSSPRSPIRPPRPAVSPLDLADSDEVEKLQAHPLSAFKTSPAAPHRQPDSPYHRNGHHSSPQAPDLSAKAIQDSFLQWSETASSVDQSESTPPPPSTYASSVSQPADPDRSFLRMTRTTIFSDFSAPSTVPDVPDPSALPTPFKRPITNNGGTLLSVIPETRVIEEQEIVTSPVLRDRKQSSSDDLGTSPDGASVERRSSAGTFGPSHARQSGLGSVSSRSGDTDKYPHRFNNPFASPRSEISMTRAGGKLRPLSMSSAGGESAHTGSAYSGRALDDTAIAARKAVGVFPSKGIHRNPETADIIEDYLKKQSEANMRRIVPSDKPSPRLGSAIELNGVQGSTGGKVGRVLGDGAENARTLLELDRRMDQVTATAVTGLPPPLRSHKASASVPALATPTSPTSPPNHYFTNHTQTHGYPYGHVQSHGHFRSASIDSLPSLHPSLSESINTLSNLIPVSPTKADPRATTANLKTLSPEADLKARNDLTPEQRAILLRRTRKLEQMLGEALPERQIGRLVVDPHHNTSAGWPLTPSRHFSQRRSPGSGISGYNGSSEEDGSPPLLGRERSKTSLADKARAALGFDRQVRRNEEGGLPGVSRTTPSPPDIFAPERVTGSAPETPATFVSTSTTSGGWADEEADESVRRNRRQQLAKLHRLLGAPIPPELLNPCVPPSPAPMATSSNTVRSPGLNPSQSMGFIPARAPSPSERSYITFDDTPSVDSQAKGGWKLKVPLNPSFRKKGSSTPAPGTNTSPQVADNMSFIDMSPSASRFGFSKEEKSLMRRRGAKLEQVLGDRPPMEMYITHSASASPLPSARPQTSSSTNIHAIPDTSGSFLSLPTGQLLDTHDDLKDGDRSSGAFDAYNASLQGLLYLVENDEKKLGEMMDDLNLQTNGDPDAPAGPSPRSPVLRSSSQQRGQTRTPPSPIIDSPRSPSIYDTFVDFTPPSGSGKTAIASTASSPTASDGIDDLDVVVDPQSHAARRRRTGKLSQFFGENVNLSISPDSHPPPRNLTSHSHTKSASALAGGASGMSGGASVSGIANKWKSRRETLDGVLGEMWRNVQAEVGRGGMRGEEGEKLGVLMGLLKERERERRTRSRMWEMI</sequence>
<feature type="compositionally biased region" description="Polar residues" evidence="1">
    <location>
        <begin position="870"/>
        <end position="887"/>
    </location>
</feature>
<reference evidence="3" key="2">
    <citation type="submission" date="2013-12" db="EMBL/GenBank/DDBJ databases">
        <title>Evolution of pathogenesis and genome organization in the Tremellales.</title>
        <authorList>
            <person name="Cuomo C."/>
            <person name="Litvintseva A."/>
            <person name="Heitman J."/>
            <person name="Chen Y."/>
            <person name="Sun S."/>
            <person name="Springer D."/>
            <person name="Dromer F."/>
            <person name="Young S."/>
            <person name="Zeng Q."/>
            <person name="Chapman S."/>
            <person name="Gujja S."/>
            <person name="Saif S."/>
            <person name="Birren B."/>
        </authorList>
    </citation>
    <scope>NUCLEOTIDE SEQUENCE [LARGE SCALE GENOMIC DNA]</scope>
    <source>
        <strain evidence="3">BCC8398</strain>
    </source>
</reference>